<reference evidence="1 2" key="1">
    <citation type="journal article" date="2014" name="Int. J. Syst. Evol. Microbiol.">
        <title>Complete genome sequence of Corynebacterium casei LMG S-19264T (=DSM 44701T), isolated from a smear-ripened cheese.</title>
        <authorList>
            <consortium name="US DOE Joint Genome Institute (JGI-PGF)"/>
            <person name="Walter F."/>
            <person name="Albersmeier A."/>
            <person name="Kalinowski J."/>
            <person name="Ruckert C."/>
        </authorList>
    </citation>
    <scope>NUCLEOTIDE SEQUENCE [LARGE SCALE GENOMIC DNA]</scope>
    <source>
        <strain evidence="1 2">CGMCC 1.15295</strain>
    </source>
</reference>
<name>A0A8J2TT83_9FLAO</name>
<dbReference type="Proteomes" id="UP000598120">
    <property type="component" value="Unassembled WGS sequence"/>
</dbReference>
<gene>
    <name evidence="1" type="ORF">GCM10011531_26430</name>
</gene>
<evidence type="ECO:0000313" key="1">
    <source>
        <dbReference type="EMBL" id="GFZ93112.1"/>
    </source>
</evidence>
<evidence type="ECO:0000313" key="2">
    <source>
        <dbReference type="Proteomes" id="UP000598120"/>
    </source>
</evidence>
<proteinExistence type="predicted"/>
<sequence>MKPLFIIFGLFYVGFISAQSNLFISTNEASYVDQVISGSSTQDVSPIPFNPSENITFDKKMTFSANTNSGISSTSQFLVNSNKGYMGMDKEMIERFAGITLPDDEDFKVEYRITATNGKTYYFVEIQGVKYVMNRLPINMVEADQTNMSVKKFNQNFSQTGTTLNVSSQNFQSKEYTATSPDTGRPVNVYVAEQNNVNLPPTNTPKTVGIFGLGYIYTDNKTQLVTRLENDNGTAELERVENTNVSINGNSYLKYETKVQNDNEYMSDVTEDVFRKKRENISESPSQQADISNKSLEILALEEEMESKRKRTINKYIEDGSPTEKNSEYMLESLDPKDMVTVQKLQCEKRIIEIDKKLGRMSNNNPDYTRLVNEKRCLETKIVDYKKAETKMIEIKDLHAENPHEGNKEKMNYFFTEVSQNIMARRCDN</sequence>
<keyword evidence="2" id="KW-1185">Reference proteome</keyword>
<dbReference type="EMBL" id="BMIC01000007">
    <property type="protein sequence ID" value="GFZ93112.1"/>
    <property type="molecule type" value="Genomic_DNA"/>
</dbReference>
<dbReference type="RefSeq" id="WP_188606872.1">
    <property type="nucleotide sequence ID" value="NZ_BMIC01000007.1"/>
</dbReference>
<protein>
    <submittedName>
        <fullName evidence="1">Uncharacterized protein</fullName>
    </submittedName>
</protein>
<accession>A0A8J2TT83</accession>
<dbReference type="AlphaFoldDB" id="A0A8J2TT83"/>
<comment type="caution">
    <text evidence="1">The sequence shown here is derived from an EMBL/GenBank/DDBJ whole genome shotgun (WGS) entry which is preliminary data.</text>
</comment>
<organism evidence="1 2">
    <name type="scientific">Aquaticitalea lipolytica</name>
    <dbReference type="NCBI Taxonomy" id="1247562"/>
    <lineage>
        <taxon>Bacteria</taxon>
        <taxon>Pseudomonadati</taxon>
        <taxon>Bacteroidota</taxon>
        <taxon>Flavobacteriia</taxon>
        <taxon>Flavobacteriales</taxon>
        <taxon>Flavobacteriaceae</taxon>
        <taxon>Aquaticitalea</taxon>
    </lineage>
</organism>